<dbReference type="GO" id="GO:0005886">
    <property type="term" value="C:plasma membrane"/>
    <property type="evidence" value="ECO:0007669"/>
    <property type="project" value="TreeGrafter"/>
</dbReference>
<feature type="transmembrane region" description="Helical" evidence="5">
    <location>
        <begin position="203"/>
        <end position="224"/>
    </location>
</feature>
<accession>A0A1I6QH84</accession>
<keyword evidence="4 5" id="KW-0472">Membrane</keyword>
<proteinExistence type="predicted"/>
<feature type="transmembrane region" description="Helical" evidence="5">
    <location>
        <begin position="404"/>
        <end position="422"/>
    </location>
</feature>
<feature type="transmembrane region" description="Helical" evidence="5">
    <location>
        <begin position="293"/>
        <end position="324"/>
    </location>
</feature>
<reference evidence="7" key="1">
    <citation type="submission" date="2016-10" db="EMBL/GenBank/DDBJ databases">
        <authorList>
            <person name="Varghese N."/>
            <person name="Submissions S."/>
        </authorList>
    </citation>
    <scope>NUCLEOTIDE SEQUENCE [LARGE SCALE GENOMIC DNA]</scope>
    <source>
        <strain evidence="7">CGMCC 1.10683</strain>
    </source>
</reference>
<feature type="transmembrane region" description="Helical" evidence="5">
    <location>
        <begin position="345"/>
        <end position="362"/>
    </location>
</feature>
<evidence type="ECO:0000256" key="4">
    <source>
        <dbReference type="ARBA" id="ARBA00023136"/>
    </source>
</evidence>
<feature type="transmembrane region" description="Helical" evidence="5">
    <location>
        <begin position="245"/>
        <end position="273"/>
    </location>
</feature>
<evidence type="ECO:0000313" key="7">
    <source>
        <dbReference type="Proteomes" id="UP000198788"/>
    </source>
</evidence>
<evidence type="ECO:0000313" key="6">
    <source>
        <dbReference type="EMBL" id="SFS51705.1"/>
    </source>
</evidence>
<keyword evidence="2 5" id="KW-0812">Transmembrane</keyword>
<evidence type="ECO:0000256" key="2">
    <source>
        <dbReference type="ARBA" id="ARBA00022692"/>
    </source>
</evidence>
<gene>
    <name evidence="6" type="ORF">SAMN05192570_1816</name>
</gene>
<dbReference type="GO" id="GO:0034755">
    <property type="term" value="P:iron ion transmembrane transport"/>
    <property type="evidence" value="ECO:0007669"/>
    <property type="project" value="TreeGrafter"/>
</dbReference>
<feature type="transmembrane region" description="Helical" evidence="5">
    <location>
        <begin position="101"/>
        <end position="125"/>
    </location>
</feature>
<dbReference type="EMBL" id="FOZV01000003">
    <property type="protein sequence ID" value="SFS51705.1"/>
    <property type="molecule type" value="Genomic_DNA"/>
</dbReference>
<feature type="transmembrane region" description="Helical" evidence="5">
    <location>
        <begin position="45"/>
        <end position="63"/>
    </location>
</feature>
<organism evidence="6 7">
    <name type="scientific">Brevundimonas viscosa</name>
    <dbReference type="NCBI Taxonomy" id="871741"/>
    <lineage>
        <taxon>Bacteria</taxon>
        <taxon>Pseudomonadati</taxon>
        <taxon>Pseudomonadota</taxon>
        <taxon>Alphaproteobacteria</taxon>
        <taxon>Caulobacterales</taxon>
        <taxon>Caulobacteraceae</taxon>
        <taxon>Brevundimonas</taxon>
    </lineage>
</organism>
<feature type="transmembrane region" description="Helical" evidence="5">
    <location>
        <begin position="166"/>
        <end position="183"/>
    </location>
</feature>
<dbReference type="NCBIfam" id="NF037982">
    <property type="entry name" value="Nramp_1"/>
    <property type="match status" value="2"/>
</dbReference>
<sequence length="430" mass="45705">MSEEQHDTTPPPGARWRLIGPGLVAAATGVGAGDLVATLVAGSKFGYALLWAAVLGTLLKISLAEAVGRWSLASGRTIFEGWSSLGPGWFGGRLNWASVYFGLYVVVWGFVYGATAMTASALPVAALLDGTPLALDLKAGAMILGVIGLVLVWFNRYPLFEKIMTGLVGVMFVTVVGLAVIVAPDPPALVRGLAPSLPAGSAFYTLGLVGGVGGTITLAAYGYWIGQKGWRGPAWMRVMRLDNRVGYAVTGLFVVAMLIVGAELLHASNIALAGGDRGLLDLDRVLRQRFGDVVGVMFLVGFFAASFSSLIGVWQGVSLMFADFWAHLSGRPADPTAARETGRPYRAYLLWLTFPPMVLLFMDRPFGLIVAYGALGALFMPFLALTLLWLLNSKRTPAEWRSRWLSNGMLAAGGVLFCVLAGRELVGLFG</sequence>
<dbReference type="OrthoDB" id="9787548at2"/>
<dbReference type="PANTHER" id="PTHR11706">
    <property type="entry name" value="SOLUTE CARRIER PROTEIN FAMILY 11 MEMBER"/>
    <property type="match status" value="1"/>
</dbReference>
<evidence type="ECO:0000256" key="3">
    <source>
        <dbReference type="ARBA" id="ARBA00022989"/>
    </source>
</evidence>
<dbReference type="PANTHER" id="PTHR11706:SF3">
    <property type="entry name" value="METAL ION TRANSPORT PROTEIN"/>
    <property type="match status" value="1"/>
</dbReference>
<dbReference type="Proteomes" id="UP000198788">
    <property type="component" value="Unassembled WGS sequence"/>
</dbReference>
<evidence type="ECO:0000256" key="5">
    <source>
        <dbReference type="SAM" id="Phobius"/>
    </source>
</evidence>
<dbReference type="InterPro" id="IPR001046">
    <property type="entry name" value="NRAMP_fam"/>
</dbReference>
<dbReference type="AlphaFoldDB" id="A0A1I6QH84"/>
<dbReference type="Pfam" id="PF01566">
    <property type="entry name" value="Nramp"/>
    <property type="match status" value="1"/>
</dbReference>
<evidence type="ECO:0000256" key="1">
    <source>
        <dbReference type="ARBA" id="ARBA00004141"/>
    </source>
</evidence>
<comment type="subcellular location">
    <subcellularLocation>
        <location evidence="1">Membrane</location>
        <topology evidence="1">Multi-pass membrane protein</topology>
    </subcellularLocation>
</comment>
<dbReference type="STRING" id="871741.SAMN05192570_1816"/>
<feature type="transmembrane region" description="Helical" evidence="5">
    <location>
        <begin position="368"/>
        <end position="392"/>
    </location>
</feature>
<dbReference type="GO" id="GO:0015086">
    <property type="term" value="F:cadmium ion transmembrane transporter activity"/>
    <property type="evidence" value="ECO:0007669"/>
    <property type="project" value="TreeGrafter"/>
</dbReference>
<keyword evidence="7" id="KW-1185">Reference proteome</keyword>
<protein>
    <submittedName>
        <fullName evidence="6">Mn2+ and Fe2+ transporters of the NRAMP family</fullName>
    </submittedName>
</protein>
<dbReference type="RefSeq" id="WP_092309222.1">
    <property type="nucleotide sequence ID" value="NZ_FOZV01000003.1"/>
</dbReference>
<name>A0A1I6QH84_9CAUL</name>
<keyword evidence="3 5" id="KW-1133">Transmembrane helix</keyword>
<feature type="transmembrane region" description="Helical" evidence="5">
    <location>
        <begin position="137"/>
        <end position="154"/>
    </location>
</feature>
<dbReference type="GO" id="GO:0005384">
    <property type="term" value="F:manganese ion transmembrane transporter activity"/>
    <property type="evidence" value="ECO:0007669"/>
    <property type="project" value="TreeGrafter"/>
</dbReference>